<dbReference type="InterPro" id="IPR052571">
    <property type="entry name" value="Mt_RNA_Methyltransferase"/>
</dbReference>
<dbReference type="InterPro" id="IPR015324">
    <property type="entry name" value="Ribosomal_Rsm22-like"/>
</dbReference>
<dbReference type="GO" id="GO:0046872">
    <property type="term" value="F:metal ion binding"/>
    <property type="evidence" value="ECO:0007669"/>
    <property type="project" value="UniProtKB-KW"/>
</dbReference>
<dbReference type="GO" id="GO:0008168">
    <property type="term" value="F:methyltransferase activity"/>
    <property type="evidence" value="ECO:0007669"/>
    <property type="project" value="UniProtKB-KW"/>
</dbReference>
<dbReference type="PANTHER" id="PTHR13184:SF5">
    <property type="entry name" value="METHYLTRANSFERASE-LIKE PROTEIN 17, MITOCHONDRIAL"/>
    <property type="match status" value="1"/>
</dbReference>
<keyword evidence="2" id="KW-0809">Transit peptide</keyword>
<keyword evidence="5" id="KW-0808">Transferase</keyword>
<dbReference type="PANTHER" id="PTHR13184">
    <property type="entry name" value="37S RIBOSOMAL PROTEIN S22"/>
    <property type="match status" value="1"/>
</dbReference>
<dbReference type="KEGG" id="ptaw:DW352_17480"/>
<dbReference type="EMBL" id="CP031417">
    <property type="protein sequence ID" value="AXK82159.1"/>
    <property type="molecule type" value="Genomic_DNA"/>
</dbReference>
<evidence type="ECO:0000313" key="6">
    <source>
        <dbReference type="Proteomes" id="UP000254889"/>
    </source>
</evidence>
<dbReference type="GO" id="GO:0051536">
    <property type="term" value="F:iron-sulfur cluster binding"/>
    <property type="evidence" value="ECO:0007669"/>
    <property type="project" value="UniProtKB-KW"/>
</dbReference>
<evidence type="ECO:0000256" key="2">
    <source>
        <dbReference type="ARBA" id="ARBA00022946"/>
    </source>
</evidence>
<keyword evidence="1" id="KW-0479">Metal-binding</keyword>
<dbReference type="GO" id="GO:0003735">
    <property type="term" value="F:structural constituent of ribosome"/>
    <property type="evidence" value="ECO:0007669"/>
    <property type="project" value="TreeGrafter"/>
</dbReference>
<keyword evidence="3" id="KW-0408">Iron</keyword>
<keyword evidence="6" id="KW-1185">Reference proteome</keyword>
<dbReference type="AlphaFoldDB" id="A0A345ZZ12"/>
<dbReference type="SUPFAM" id="SSF53335">
    <property type="entry name" value="S-adenosyl-L-methionine-dependent methyltransferases"/>
    <property type="match status" value="1"/>
</dbReference>
<organism evidence="5 6">
    <name type="scientific">Pseudolabrys taiwanensis</name>
    <dbReference type="NCBI Taxonomy" id="331696"/>
    <lineage>
        <taxon>Bacteria</taxon>
        <taxon>Pseudomonadati</taxon>
        <taxon>Pseudomonadota</taxon>
        <taxon>Alphaproteobacteria</taxon>
        <taxon>Hyphomicrobiales</taxon>
        <taxon>Xanthobacteraceae</taxon>
        <taxon>Pseudolabrys</taxon>
    </lineage>
</organism>
<sequence>MTALPAFLGAALGNKLENVSRAALRGRAQAISDAYRSGGNSSVIRTEDDSLAYALVRMPATYAAVRAALAQAVDVIPGFAPHSLLDVGAGPGTASWAAADTWPSLARMTLVDSNPRLLDLADEFRQAPGAPQADMSVRRGSIADALNETQTAEVVMASYVLTELALDAAMRAAAALWRLTDKLLVIVEPGTPDGFKRILAYRNLLLAQGAAIVAPCSHEGVCPLATGDRWCHFSARLPRSRDHLSTKGANVPFEDEKFSYLVAGKGFGDLVRGRRILATPRVGKAAITLTLCAPEAAADIAIGRGDKDAYKAAKRLDWGDALIT</sequence>
<dbReference type="RefSeq" id="WP_115692538.1">
    <property type="nucleotide sequence ID" value="NZ_CP031417.1"/>
</dbReference>
<dbReference type="Proteomes" id="UP000254889">
    <property type="component" value="Chromosome"/>
</dbReference>
<keyword evidence="5" id="KW-0489">Methyltransferase</keyword>
<dbReference type="OrthoDB" id="9799639at2"/>
<dbReference type="InterPro" id="IPR029063">
    <property type="entry name" value="SAM-dependent_MTases_sf"/>
</dbReference>
<evidence type="ECO:0000256" key="3">
    <source>
        <dbReference type="ARBA" id="ARBA00023004"/>
    </source>
</evidence>
<evidence type="ECO:0000313" key="5">
    <source>
        <dbReference type="EMBL" id="AXK82159.1"/>
    </source>
</evidence>
<protein>
    <submittedName>
        <fullName evidence="5">Methyltransferase domain-containing protein</fullName>
    </submittedName>
</protein>
<dbReference type="GO" id="GO:0006412">
    <property type="term" value="P:translation"/>
    <property type="evidence" value="ECO:0007669"/>
    <property type="project" value="InterPro"/>
</dbReference>
<name>A0A345ZZ12_9HYPH</name>
<dbReference type="GO" id="GO:0015935">
    <property type="term" value="C:small ribosomal subunit"/>
    <property type="evidence" value="ECO:0007669"/>
    <property type="project" value="TreeGrafter"/>
</dbReference>
<dbReference type="GO" id="GO:0032259">
    <property type="term" value="P:methylation"/>
    <property type="evidence" value="ECO:0007669"/>
    <property type="project" value="UniProtKB-KW"/>
</dbReference>
<evidence type="ECO:0000256" key="4">
    <source>
        <dbReference type="ARBA" id="ARBA00023014"/>
    </source>
</evidence>
<evidence type="ECO:0000256" key="1">
    <source>
        <dbReference type="ARBA" id="ARBA00022723"/>
    </source>
</evidence>
<gene>
    <name evidence="5" type="ORF">DW352_17480</name>
</gene>
<proteinExistence type="predicted"/>
<dbReference type="Pfam" id="PF09243">
    <property type="entry name" value="Rsm22"/>
    <property type="match status" value="1"/>
</dbReference>
<reference evidence="5 6" key="1">
    <citation type="submission" date="2018-07" db="EMBL/GenBank/DDBJ databases">
        <authorList>
            <person name="Quirk P.G."/>
            <person name="Krulwich T.A."/>
        </authorList>
    </citation>
    <scope>NUCLEOTIDE SEQUENCE [LARGE SCALE GENOMIC DNA]</scope>
    <source>
        <strain evidence="5 6">CC-BB4</strain>
    </source>
</reference>
<dbReference type="Gene3D" id="3.40.50.150">
    <property type="entry name" value="Vaccinia Virus protein VP39"/>
    <property type="match status" value="1"/>
</dbReference>
<keyword evidence="4" id="KW-0411">Iron-sulfur</keyword>
<accession>A0A345ZZ12</accession>